<dbReference type="AlphaFoldDB" id="A0A9W8M7C9"/>
<proteinExistence type="predicted"/>
<sequence>MLFRVSSASLRGRTFLLICGLTVLVLVGIAGMHSFDYGYFAPTSGSTSGSSVGVNVPPARSSFDSYLQKLHRNMHWEDLQAYCSQDKFSPEFVKSVERRYTNITHGGMEPVFVAINLYNNEKVLPNMATQLLALADTLGHSRIFISIYENGSEDRTKEILHRFNETLNALNIAHRIVTDPTPKPKRVHRIEYLAKVRNSAMEPLYSSGEKYGRVAFINDVHFCLTDVLELLFQSRAQGAHLTCAEDFVEWNGGPGFYDTWVARDIKGKMFEKEMHKITKDDISMAAQVRDRPFQVQCGWNGMVIIDAKVFRGEGGLRFRRSAKGECSASECSLFCNDLWRKKFNRIVMVPRVKLAYDTAIRDMLRKPINFPADIPYNPPEVEKISFRSGPETVFCRPLKNPITDIQDDPDEWVKL</sequence>
<comment type="caution">
    <text evidence="1">The sequence shown here is derived from an EMBL/GenBank/DDBJ whole genome shotgun (WGS) entry which is preliminary data.</text>
</comment>
<evidence type="ECO:0000313" key="1">
    <source>
        <dbReference type="EMBL" id="KAJ2865355.1"/>
    </source>
</evidence>
<keyword evidence="2" id="KW-1185">Reference proteome</keyword>
<dbReference type="Gene3D" id="3.90.550.10">
    <property type="entry name" value="Spore Coat Polysaccharide Biosynthesis Protein SpsA, Chain A"/>
    <property type="match status" value="1"/>
</dbReference>
<evidence type="ECO:0000313" key="2">
    <source>
        <dbReference type="Proteomes" id="UP001140074"/>
    </source>
</evidence>
<reference evidence="1" key="1">
    <citation type="submission" date="2022-07" db="EMBL/GenBank/DDBJ databases">
        <title>Phylogenomic reconstructions and comparative analyses of Kickxellomycotina fungi.</title>
        <authorList>
            <person name="Reynolds N.K."/>
            <person name="Stajich J.E."/>
            <person name="Barry K."/>
            <person name="Grigoriev I.V."/>
            <person name="Crous P."/>
            <person name="Smith M.E."/>
        </authorList>
    </citation>
    <scope>NUCLEOTIDE SEQUENCE</scope>
    <source>
        <strain evidence="1">RSA 476</strain>
    </source>
</reference>
<dbReference type="PANTHER" id="PTHR34144:SF5">
    <property type="entry name" value="ALPHA-1,3-MANNOSYLTRANSFERASE CMT1"/>
    <property type="match status" value="1"/>
</dbReference>
<dbReference type="InterPro" id="IPR029044">
    <property type="entry name" value="Nucleotide-diphossugar_trans"/>
</dbReference>
<name>A0A9W8M7C9_9FUNG</name>
<dbReference type="PANTHER" id="PTHR34144">
    <property type="entry name" value="CHROMOSOME 8, WHOLE GENOME SHOTGUN SEQUENCE"/>
    <property type="match status" value="1"/>
</dbReference>
<accession>A0A9W8M7C9</accession>
<protein>
    <recommendedName>
        <fullName evidence="3">Glycosyltransferase family 69 protein</fullName>
    </recommendedName>
</protein>
<evidence type="ECO:0008006" key="3">
    <source>
        <dbReference type="Google" id="ProtNLM"/>
    </source>
</evidence>
<gene>
    <name evidence="1" type="ORF">GGH94_002308</name>
</gene>
<dbReference type="Pfam" id="PF11735">
    <property type="entry name" value="CAP59_mtransfer"/>
    <property type="match status" value="1"/>
</dbReference>
<dbReference type="Proteomes" id="UP001140074">
    <property type="component" value="Unassembled WGS sequence"/>
</dbReference>
<dbReference type="SUPFAM" id="SSF53448">
    <property type="entry name" value="Nucleotide-diphospho-sugar transferases"/>
    <property type="match status" value="1"/>
</dbReference>
<dbReference type="InterPro" id="IPR021047">
    <property type="entry name" value="Mannosyltransferase_CMT1"/>
</dbReference>
<organism evidence="1 2">
    <name type="scientific">Coemansia aciculifera</name>
    <dbReference type="NCBI Taxonomy" id="417176"/>
    <lineage>
        <taxon>Eukaryota</taxon>
        <taxon>Fungi</taxon>
        <taxon>Fungi incertae sedis</taxon>
        <taxon>Zoopagomycota</taxon>
        <taxon>Kickxellomycotina</taxon>
        <taxon>Kickxellomycetes</taxon>
        <taxon>Kickxellales</taxon>
        <taxon>Kickxellaceae</taxon>
        <taxon>Coemansia</taxon>
    </lineage>
</organism>
<dbReference type="EMBL" id="JANBUY010000062">
    <property type="protein sequence ID" value="KAJ2865355.1"/>
    <property type="molecule type" value="Genomic_DNA"/>
</dbReference>